<accession>A0A9W7W4L4</accession>
<dbReference type="EMBL" id="RIBY02001001">
    <property type="protein sequence ID" value="KAH9834316.1"/>
    <property type="molecule type" value="Genomic_DNA"/>
</dbReference>
<reference evidence="1 2" key="2">
    <citation type="journal article" date="2021" name="Curr. Genet.">
        <title>Genetic response to nitrogen starvation in the aggressive Eucalyptus foliar pathogen Teratosphaeria destructans.</title>
        <authorList>
            <person name="Havenga M."/>
            <person name="Wingfield B.D."/>
            <person name="Wingfield M.J."/>
            <person name="Dreyer L.L."/>
            <person name="Roets F."/>
            <person name="Aylward J."/>
        </authorList>
    </citation>
    <scope>NUCLEOTIDE SEQUENCE [LARGE SCALE GENOMIC DNA]</scope>
    <source>
        <strain evidence="1">CMW44962</strain>
    </source>
</reference>
<name>A0A9W7W4L4_9PEZI</name>
<keyword evidence="2" id="KW-1185">Reference proteome</keyword>
<organism evidence="1 2">
    <name type="scientific">Teratosphaeria destructans</name>
    <dbReference type="NCBI Taxonomy" id="418781"/>
    <lineage>
        <taxon>Eukaryota</taxon>
        <taxon>Fungi</taxon>
        <taxon>Dikarya</taxon>
        <taxon>Ascomycota</taxon>
        <taxon>Pezizomycotina</taxon>
        <taxon>Dothideomycetes</taxon>
        <taxon>Dothideomycetidae</taxon>
        <taxon>Mycosphaerellales</taxon>
        <taxon>Teratosphaeriaceae</taxon>
        <taxon>Teratosphaeria</taxon>
    </lineage>
</organism>
<evidence type="ECO:0000313" key="2">
    <source>
        <dbReference type="Proteomes" id="UP001138500"/>
    </source>
</evidence>
<gene>
    <name evidence="1" type="ORF">Tdes44962_MAKER01973</name>
</gene>
<protein>
    <submittedName>
        <fullName evidence="1">Kinase-like protein</fullName>
    </submittedName>
</protein>
<dbReference type="GO" id="GO:0016301">
    <property type="term" value="F:kinase activity"/>
    <property type="evidence" value="ECO:0007669"/>
    <property type="project" value="UniProtKB-KW"/>
</dbReference>
<dbReference type="Proteomes" id="UP001138500">
    <property type="component" value="Unassembled WGS sequence"/>
</dbReference>
<proteinExistence type="predicted"/>
<comment type="caution">
    <text evidence="1">The sequence shown here is derived from an EMBL/GenBank/DDBJ whole genome shotgun (WGS) entry which is preliminary data.</text>
</comment>
<dbReference type="OrthoDB" id="5986190at2759"/>
<reference evidence="1 2" key="1">
    <citation type="journal article" date="2018" name="IMA Fungus">
        <title>IMA Genome-F 10: Nine draft genome sequences of Claviceps purpurea s.lat., including C. arundinis, C. humidiphila, and C. cf. spartinae, pseudomolecules for the pitch canker pathogen Fusarium circinatum, draft genome of Davidsoniella eucalypti, Grosmannia galeiformis, Quambalaria eucalypti, and Teratosphaeria destructans.</title>
        <authorList>
            <person name="Wingfield B.D."/>
            <person name="Liu M."/>
            <person name="Nguyen H.D."/>
            <person name="Lane F.A."/>
            <person name="Morgan S.W."/>
            <person name="De Vos L."/>
            <person name="Wilken P.M."/>
            <person name="Duong T.A."/>
            <person name="Aylward J."/>
            <person name="Coetzee M.P."/>
            <person name="Dadej K."/>
            <person name="De Beer Z.W."/>
            <person name="Findlay W."/>
            <person name="Havenga M."/>
            <person name="Kolarik M."/>
            <person name="Menzies J.G."/>
            <person name="Naidoo K."/>
            <person name="Pochopski O."/>
            <person name="Shoukouhi P."/>
            <person name="Santana Q.C."/>
            <person name="Seifert K.A."/>
            <person name="Soal N."/>
            <person name="Steenkamp E.T."/>
            <person name="Tatham C.T."/>
            <person name="van der Nest M.A."/>
            <person name="Wingfield M.J."/>
        </authorList>
    </citation>
    <scope>NUCLEOTIDE SEQUENCE [LARGE SCALE GENOMIC DNA]</scope>
    <source>
        <strain evidence="1">CMW44962</strain>
    </source>
</reference>
<evidence type="ECO:0000313" key="1">
    <source>
        <dbReference type="EMBL" id="KAH9834316.1"/>
    </source>
</evidence>
<dbReference type="AlphaFoldDB" id="A0A9W7W4L4"/>
<sequence length="163" mass="18566">MEVHWEEVKELAKLLIYITKAVDKDGVDVAFLSSPKFVNFKRSNKAAQYIGRQHPADKTSLDTVLDQEVQNYCRKIDAYRNPVTIMPRSLRRRSLYILTNGLLEHGGPNQGHDAIETLVTKLVSASMGRAQFGIQFIRFGNHPDGIARLDAMDRLNQSRSLRR</sequence>